<gene>
    <name evidence="1" type="ORF">KMW28_26545</name>
</gene>
<dbReference type="EMBL" id="CP076133">
    <property type="protein sequence ID" value="QWG04458.1"/>
    <property type="molecule type" value="Genomic_DNA"/>
</dbReference>
<sequence length="211" mass="24416">MKQLFYFLLIVLTSCQVQQKINTEALTAELDSIYYLDQKYRNQLLNTYEIDSTEIKALWNKQNAIDQKNLKRVIDIIDTVGEFPGKSLVGNKGSKAVFYVLQHAPDSIQNKYYDMIIQAGEDQELSKNLVCMYQDRYLMQNGKPQIYGSQIQIVKELDPQSGELVEVTKLWPIADTTSIDSLRMWNGFGPLEDYLNAFGLSRWEEKSNYTK</sequence>
<dbReference type="Pfam" id="PF20329">
    <property type="entry name" value="DUF6624"/>
    <property type="match status" value="1"/>
</dbReference>
<dbReference type="RefSeq" id="WP_169667102.1">
    <property type="nucleotide sequence ID" value="NZ_CP076133.1"/>
</dbReference>
<evidence type="ECO:0008006" key="3">
    <source>
        <dbReference type="Google" id="ProtNLM"/>
    </source>
</evidence>
<keyword evidence="2" id="KW-1185">Reference proteome</keyword>
<dbReference type="KEGG" id="fya:KMW28_26545"/>
<dbReference type="AlphaFoldDB" id="A0AAX1NE71"/>
<organism evidence="1 2">
    <name type="scientific">Flammeovirga yaeyamensis</name>
    <dbReference type="NCBI Taxonomy" id="367791"/>
    <lineage>
        <taxon>Bacteria</taxon>
        <taxon>Pseudomonadati</taxon>
        <taxon>Bacteroidota</taxon>
        <taxon>Cytophagia</taxon>
        <taxon>Cytophagales</taxon>
        <taxon>Flammeovirgaceae</taxon>
        <taxon>Flammeovirga</taxon>
    </lineage>
</organism>
<dbReference type="InterPro" id="IPR046732">
    <property type="entry name" value="DUF6624"/>
</dbReference>
<protein>
    <recommendedName>
        <fullName evidence="3">Lipoprotein</fullName>
    </recommendedName>
</protein>
<proteinExistence type="predicted"/>
<evidence type="ECO:0000313" key="2">
    <source>
        <dbReference type="Proteomes" id="UP000678679"/>
    </source>
</evidence>
<dbReference type="PROSITE" id="PS51257">
    <property type="entry name" value="PROKAR_LIPOPROTEIN"/>
    <property type="match status" value="1"/>
</dbReference>
<name>A0AAX1NE71_9BACT</name>
<accession>A0AAX1NE71</accession>
<dbReference type="Proteomes" id="UP000678679">
    <property type="component" value="Chromosome 2"/>
</dbReference>
<evidence type="ECO:0000313" key="1">
    <source>
        <dbReference type="EMBL" id="QWG04458.1"/>
    </source>
</evidence>
<reference evidence="1 2" key="1">
    <citation type="submission" date="2021-05" db="EMBL/GenBank/DDBJ databases">
        <title>Comparative genomic studies on the polysaccharide-degrading batcterial strains of the Flammeovirga genus.</title>
        <authorList>
            <person name="Zewei F."/>
            <person name="Zheng Z."/>
            <person name="Yu L."/>
            <person name="Ruyue G."/>
            <person name="Yanhong M."/>
            <person name="Yuanyuan C."/>
            <person name="Jingyan G."/>
            <person name="Wenjun H."/>
        </authorList>
    </citation>
    <scope>NUCLEOTIDE SEQUENCE [LARGE SCALE GENOMIC DNA]</scope>
    <source>
        <strain evidence="1 2">NBRC:100898</strain>
    </source>
</reference>